<sequence length="83" mass="8679">MARSLSAALELRSATSSVRSALEASRAASSCASQARRRNGTSYFLSAATSSACSCRSSGLRDRRHGRAVLQEVAGVEEGEQEG</sequence>
<proteinExistence type="predicted"/>
<accession>A0A3L6F0X2</accession>
<protein>
    <submittedName>
        <fullName evidence="1">Uncharacterized protein</fullName>
    </submittedName>
</protein>
<name>A0A3L6F0X2_MAIZE</name>
<reference evidence="1" key="1">
    <citation type="journal article" date="2018" name="Nat. Genet.">
        <title>Extensive intraspecific gene order and gene structural variations between Mo17 and other maize genomes.</title>
        <authorList>
            <person name="Sun S."/>
            <person name="Zhou Y."/>
            <person name="Chen J."/>
            <person name="Shi J."/>
            <person name="Zhao H."/>
            <person name="Zhao H."/>
            <person name="Song W."/>
            <person name="Zhang M."/>
            <person name="Cui Y."/>
            <person name="Dong X."/>
            <person name="Liu H."/>
            <person name="Ma X."/>
            <person name="Jiao Y."/>
            <person name="Wang B."/>
            <person name="Wei X."/>
            <person name="Stein J.C."/>
            <person name="Glaubitz J.C."/>
            <person name="Lu F."/>
            <person name="Yu G."/>
            <person name="Liang C."/>
            <person name="Fengler K."/>
            <person name="Li B."/>
            <person name="Rafalski A."/>
            <person name="Schnable P.S."/>
            <person name="Ware D.H."/>
            <person name="Buckler E.S."/>
            <person name="Lai J."/>
        </authorList>
    </citation>
    <scope>NUCLEOTIDE SEQUENCE [LARGE SCALE GENOMIC DNA]</scope>
    <source>
        <tissue evidence="1">Seedling</tissue>
    </source>
</reference>
<dbReference type="AlphaFoldDB" id="A0A3L6F0X2"/>
<dbReference type="Proteomes" id="UP000251960">
    <property type="component" value="Chromosome 4"/>
</dbReference>
<gene>
    <name evidence="1" type="ORF">Zm00014a_039225</name>
</gene>
<dbReference type="EMBL" id="NCVQ01000005">
    <property type="protein sequence ID" value="PWZ26710.1"/>
    <property type="molecule type" value="Genomic_DNA"/>
</dbReference>
<organism evidence="1">
    <name type="scientific">Zea mays</name>
    <name type="common">Maize</name>
    <dbReference type="NCBI Taxonomy" id="4577"/>
    <lineage>
        <taxon>Eukaryota</taxon>
        <taxon>Viridiplantae</taxon>
        <taxon>Streptophyta</taxon>
        <taxon>Embryophyta</taxon>
        <taxon>Tracheophyta</taxon>
        <taxon>Spermatophyta</taxon>
        <taxon>Magnoliopsida</taxon>
        <taxon>Liliopsida</taxon>
        <taxon>Poales</taxon>
        <taxon>Poaceae</taxon>
        <taxon>PACMAD clade</taxon>
        <taxon>Panicoideae</taxon>
        <taxon>Andropogonodae</taxon>
        <taxon>Andropogoneae</taxon>
        <taxon>Tripsacinae</taxon>
        <taxon>Zea</taxon>
    </lineage>
</organism>
<evidence type="ECO:0000313" key="1">
    <source>
        <dbReference type="EMBL" id="PWZ26710.1"/>
    </source>
</evidence>
<comment type="caution">
    <text evidence="1">The sequence shown here is derived from an EMBL/GenBank/DDBJ whole genome shotgun (WGS) entry which is preliminary data.</text>
</comment>